<dbReference type="Proteomes" id="UP000016649">
    <property type="component" value="Unassembled WGS sequence"/>
</dbReference>
<keyword evidence="2" id="KW-0813">Transport</keyword>
<organism evidence="10 11">
    <name type="scientific">Treponema lecithinolyticum ATCC 700332</name>
    <dbReference type="NCBI Taxonomy" id="1321815"/>
    <lineage>
        <taxon>Bacteria</taxon>
        <taxon>Pseudomonadati</taxon>
        <taxon>Spirochaetota</taxon>
        <taxon>Spirochaetia</taxon>
        <taxon>Spirochaetales</taxon>
        <taxon>Treponemataceae</taxon>
        <taxon>Treponema</taxon>
    </lineage>
</organism>
<dbReference type="InterPro" id="IPR040627">
    <property type="entry name" value="T3SS_ATPase_C"/>
</dbReference>
<dbReference type="InterPro" id="IPR004100">
    <property type="entry name" value="ATPase_F1/V1/A1_a/bsu_N"/>
</dbReference>
<keyword evidence="4" id="KW-0547">Nucleotide-binding</keyword>
<keyword evidence="3" id="KW-0963">Cytoplasm</keyword>
<dbReference type="NCBIfam" id="TIGR01026">
    <property type="entry name" value="fliI_yscN"/>
    <property type="match status" value="1"/>
</dbReference>
<dbReference type="InterPro" id="IPR003593">
    <property type="entry name" value="AAA+_ATPase"/>
</dbReference>
<evidence type="ECO:0000256" key="7">
    <source>
        <dbReference type="ARBA" id="ARBA00022967"/>
    </source>
</evidence>
<dbReference type="RefSeq" id="WP_021687701.1">
    <property type="nucleotide sequence ID" value="NZ_KI260569.1"/>
</dbReference>
<dbReference type="PANTHER" id="PTHR15184:SF9">
    <property type="entry name" value="SPI-1 TYPE 3 SECRETION SYSTEM ATPASE"/>
    <property type="match status" value="1"/>
</dbReference>
<comment type="caution">
    <text evidence="10">The sequence shown here is derived from an EMBL/GenBank/DDBJ whole genome shotgun (WGS) entry which is preliminary data.</text>
</comment>
<evidence type="ECO:0000313" key="10">
    <source>
        <dbReference type="EMBL" id="ERJ92339.1"/>
    </source>
</evidence>
<dbReference type="CDD" id="cd01136">
    <property type="entry name" value="ATPase_flagellum-secretory_path_III"/>
    <property type="match status" value="1"/>
</dbReference>
<evidence type="ECO:0000256" key="6">
    <source>
        <dbReference type="ARBA" id="ARBA00022927"/>
    </source>
</evidence>
<evidence type="ECO:0000259" key="9">
    <source>
        <dbReference type="SMART" id="SM00382"/>
    </source>
</evidence>
<evidence type="ECO:0000256" key="3">
    <source>
        <dbReference type="ARBA" id="ARBA00022490"/>
    </source>
</evidence>
<name>A0ABN0NY00_TRELE</name>
<feature type="domain" description="AAA+ ATPase" evidence="9">
    <location>
        <begin position="158"/>
        <end position="339"/>
    </location>
</feature>
<dbReference type="CDD" id="cd18117">
    <property type="entry name" value="ATP-synt_flagellum-secretory_path_III_N"/>
    <property type="match status" value="1"/>
</dbReference>
<evidence type="ECO:0000256" key="8">
    <source>
        <dbReference type="ARBA" id="ARBA00034006"/>
    </source>
</evidence>
<dbReference type="InterPro" id="IPR000194">
    <property type="entry name" value="ATPase_F1/V1/A1_a/bsu_nucl-bd"/>
</dbReference>
<sequence length="446" mass="47844">MESVFTKYMETVKRTETIHYTGSVIRVRGMLVESKGPQAVIGEICTIKIPSTGSHVLAEVVGLYDTTVQLMAYGDTKGIEIGCTVSASGSVLQVGVGKELLGRVLDATGKTCDKKGDIAFSQFYPVVASPPDPLDRAPIKSRIVTGVRAIDSLLAVGKGQRLGIFSGSGVGKSTLLGMIARNTNADVNVIALIGERGREVVDFLQRDLGEDGLKRSVVVTATSDQSPIARLRGAYTATAVAEYFRDQGKDVMLMFDSVTRFARAQREIGLAIGEPPAQRGYTPSVFETMPKLLERSGTAKTGSITGFYTVLVDGDDMDEPVSDTVRGILDGHIILSRKLAQAYHFPAIDVLASISRLSKRVSGSQTQKAVAALRRSMALYAESEDMITVGAYQKGSNADLDAAVELHPAIERFLMQEEAEKTSIEQTLTDLGSLAGVDIPEEEMIV</sequence>
<proteinExistence type="predicted"/>
<dbReference type="Pfam" id="PF00006">
    <property type="entry name" value="ATP-synt_ab"/>
    <property type="match status" value="1"/>
</dbReference>
<dbReference type="SUPFAM" id="SSF52540">
    <property type="entry name" value="P-loop containing nucleoside triphosphate hydrolases"/>
    <property type="match status" value="1"/>
</dbReference>
<evidence type="ECO:0000313" key="11">
    <source>
        <dbReference type="Proteomes" id="UP000016649"/>
    </source>
</evidence>
<evidence type="ECO:0000256" key="4">
    <source>
        <dbReference type="ARBA" id="ARBA00022741"/>
    </source>
</evidence>
<dbReference type="InterPro" id="IPR020003">
    <property type="entry name" value="ATPase_a/bsu_AS"/>
</dbReference>
<evidence type="ECO:0000256" key="1">
    <source>
        <dbReference type="ARBA" id="ARBA00004496"/>
    </source>
</evidence>
<keyword evidence="7" id="KW-1278">Translocase</keyword>
<dbReference type="PANTHER" id="PTHR15184">
    <property type="entry name" value="ATP SYNTHASE"/>
    <property type="match status" value="1"/>
</dbReference>
<dbReference type="InterPro" id="IPR027417">
    <property type="entry name" value="P-loop_NTPase"/>
</dbReference>
<dbReference type="Pfam" id="PF18269">
    <property type="entry name" value="T3SS_ATPase_C"/>
    <property type="match status" value="1"/>
</dbReference>
<keyword evidence="5" id="KW-0067">ATP-binding</keyword>
<dbReference type="EMBL" id="AWVH01000037">
    <property type="protein sequence ID" value="ERJ92339.1"/>
    <property type="molecule type" value="Genomic_DNA"/>
</dbReference>
<dbReference type="PROSITE" id="PS00152">
    <property type="entry name" value="ATPASE_ALPHA_BETA"/>
    <property type="match status" value="1"/>
</dbReference>
<dbReference type="InterPro" id="IPR005714">
    <property type="entry name" value="ATPase_T3SS_FliI/YscN"/>
</dbReference>
<dbReference type="Pfam" id="PF02874">
    <property type="entry name" value="ATP-synt_ab_N"/>
    <property type="match status" value="1"/>
</dbReference>
<keyword evidence="6" id="KW-0653">Protein transport</keyword>
<gene>
    <name evidence="10" type="ORF">HMPREF9193_01499</name>
</gene>
<dbReference type="InterPro" id="IPR050053">
    <property type="entry name" value="ATPase_alpha/beta_chains"/>
</dbReference>
<accession>A0ABN0NY00</accession>
<dbReference type="SMART" id="SM00382">
    <property type="entry name" value="AAA"/>
    <property type="match status" value="1"/>
</dbReference>
<protein>
    <submittedName>
        <fullName evidence="10">Flagellum-specific ATP synthase</fullName>
    </submittedName>
</protein>
<reference evidence="10 11" key="1">
    <citation type="submission" date="2013-08" db="EMBL/GenBank/DDBJ databases">
        <authorList>
            <person name="Weinstock G."/>
            <person name="Sodergren E."/>
            <person name="Wylie T."/>
            <person name="Fulton L."/>
            <person name="Fulton R."/>
            <person name="Fronick C."/>
            <person name="O'Laughlin M."/>
            <person name="Godfrey J."/>
            <person name="Miner T."/>
            <person name="Herter B."/>
            <person name="Appelbaum E."/>
            <person name="Cordes M."/>
            <person name="Lek S."/>
            <person name="Wollam A."/>
            <person name="Pepin K.H."/>
            <person name="Palsikar V.B."/>
            <person name="Mitreva M."/>
            <person name="Wilson R.K."/>
        </authorList>
    </citation>
    <scope>NUCLEOTIDE SEQUENCE [LARGE SCALE GENOMIC DNA]</scope>
    <source>
        <strain evidence="10 11">ATCC 700332</strain>
    </source>
</reference>
<dbReference type="Gene3D" id="3.40.50.12240">
    <property type="match status" value="1"/>
</dbReference>
<comment type="subcellular location">
    <subcellularLocation>
        <location evidence="1">Cytoplasm</location>
    </subcellularLocation>
</comment>
<comment type="catalytic activity">
    <reaction evidence="8">
        <text>ATP + H2O + cellular proteinSide 1 = ADP + phosphate + cellular proteinSide 2.</text>
        <dbReference type="EC" id="7.4.2.8"/>
    </reaction>
</comment>
<keyword evidence="11" id="KW-1185">Reference proteome</keyword>
<evidence type="ECO:0000256" key="5">
    <source>
        <dbReference type="ARBA" id="ARBA00022840"/>
    </source>
</evidence>
<evidence type="ECO:0000256" key="2">
    <source>
        <dbReference type="ARBA" id="ARBA00022448"/>
    </source>
</evidence>